<comment type="caution">
    <text evidence="1">The sequence shown here is derived from an EMBL/GenBank/DDBJ whole genome shotgun (WGS) entry which is preliminary data.</text>
</comment>
<reference evidence="1" key="1">
    <citation type="journal article" date="2020" name="Stud. Mycol.">
        <title>101 Dothideomycetes genomes: a test case for predicting lifestyles and emergence of pathogens.</title>
        <authorList>
            <person name="Haridas S."/>
            <person name="Albert R."/>
            <person name="Binder M."/>
            <person name="Bloem J."/>
            <person name="Labutti K."/>
            <person name="Salamov A."/>
            <person name="Andreopoulos B."/>
            <person name="Baker S."/>
            <person name="Barry K."/>
            <person name="Bills G."/>
            <person name="Bluhm B."/>
            <person name="Cannon C."/>
            <person name="Castanera R."/>
            <person name="Culley D."/>
            <person name="Daum C."/>
            <person name="Ezra D."/>
            <person name="Gonzalez J."/>
            <person name="Henrissat B."/>
            <person name="Kuo A."/>
            <person name="Liang C."/>
            <person name="Lipzen A."/>
            <person name="Lutzoni F."/>
            <person name="Magnuson J."/>
            <person name="Mondo S."/>
            <person name="Nolan M."/>
            <person name="Ohm R."/>
            <person name="Pangilinan J."/>
            <person name="Park H.-J."/>
            <person name="Ramirez L."/>
            <person name="Alfaro M."/>
            <person name="Sun H."/>
            <person name="Tritt A."/>
            <person name="Yoshinaga Y."/>
            <person name="Zwiers L.-H."/>
            <person name="Turgeon B."/>
            <person name="Goodwin S."/>
            <person name="Spatafora J."/>
            <person name="Crous P."/>
            <person name="Grigoriev I."/>
        </authorList>
    </citation>
    <scope>NUCLEOTIDE SEQUENCE</scope>
    <source>
        <strain evidence="1">ATCC 200398</strain>
    </source>
</reference>
<sequence length="712" mass="77618">MAYKRPRPPSPTGSQKRSRPSQCYVKCGTPMSLDVDGDDQAFVPVWKQIVTDEHGRRRLHGAFTGGFSAGYFNTVGSKEGWTPKAFVSSRSRRNKDQSSLATQRPEDFMDDEDFADAAESRQLETDQNFAGIGATGESEGARDDFFGLMTTEDETMGVKLMQKMGWRRGEGIGPRVRRSARLDDDKEGTVSMTSESEQLFAPKDTHIKFFTPRKLKCSGLGYQSDAYPLLKPSDSEVKPRVSPALLSIEGVSKHPKPMKPAVKRTGMGVGVLNDNGSDDEDPYELGPRISFNRTIGKDKKAKNPSTIKPSKFAKVSTGQRHMFVPQKHISRTSSSVARLCHDGRSPLRAFKLLTITDGFESRHKLPPPKVPGAWRSSKQVPGSGARAQSFQSVADAARSSTLDAKGRATVLGEKALPGKSIFDYISKEDRDLLAAKTGKNLPPGLGQPLPKQNKTRGVTQPNDLWTWVPALDKGIAAAALSKGTTGWMPYGEDSKKRARYTSFLEVRAGLKDGLPERVPGTTNADWAQELREFAQAAQVFKPVQGLMASRFTSSTSSTPSAHPGSGSGPSENTLLRAPTTKPDDPAETAAKLGMYGAMTRTAVPFHPTRILCKRFNVKPPPNILYESEFGTSASSKTQEPVSKAAMDQMFHEAMTAGSVMQYPLFMTPQAKGSALFSSAEHAPVDSETNEALLKERAPDDVFRALFGDDDDN</sequence>
<accession>A0ACB6R0D7</accession>
<proteinExistence type="predicted"/>
<dbReference type="EMBL" id="MU003503">
    <property type="protein sequence ID" value="KAF2471972.1"/>
    <property type="molecule type" value="Genomic_DNA"/>
</dbReference>
<organism evidence="1 2">
    <name type="scientific">Lindgomyces ingoldianus</name>
    <dbReference type="NCBI Taxonomy" id="673940"/>
    <lineage>
        <taxon>Eukaryota</taxon>
        <taxon>Fungi</taxon>
        <taxon>Dikarya</taxon>
        <taxon>Ascomycota</taxon>
        <taxon>Pezizomycotina</taxon>
        <taxon>Dothideomycetes</taxon>
        <taxon>Pleosporomycetidae</taxon>
        <taxon>Pleosporales</taxon>
        <taxon>Lindgomycetaceae</taxon>
        <taxon>Lindgomyces</taxon>
    </lineage>
</organism>
<gene>
    <name evidence="1" type="ORF">BDR25DRAFT_259245</name>
</gene>
<evidence type="ECO:0000313" key="1">
    <source>
        <dbReference type="EMBL" id="KAF2471972.1"/>
    </source>
</evidence>
<name>A0ACB6R0D7_9PLEO</name>
<protein>
    <submittedName>
        <fullName evidence="1">G patch domain-containing protein 1</fullName>
    </submittedName>
</protein>
<dbReference type="Proteomes" id="UP000799755">
    <property type="component" value="Unassembled WGS sequence"/>
</dbReference>
<keyword evidence="2" id="KW-1185">Reference proteome</keyword>
<evidence type="ECO:0000313" key="2">
    <source>
        <dbReference type="Proteomes" id="UP000799755"/>
    </source>
</evidence>